<feature type="signal peptide" evidence="1">
    <location>
        <begin position="1"/>
        <end position="15"/>
    </location>
</feature>
<evidence type="ECO:0000256" key="1">
    <source>
        <dbReference type="SAM" id="SignalP"/>
    </source>
</evidence>
<accession>A0A917VEH5</accession>
<dbReference type="PROSITE" id="PS51257">
    <property type="entry name" value="PROKAR_LIPOPROTEIN"/>
    <property type="match status" value="1"/>
</dbReference>
<reference evidence="2" key="1">
    <citation type="journal article" date="2014" name="Int. J. Syst. Evol. Microbiol.">
        <title>Complete genome sequence of Corynebacterium casei LMG S-19264T (=DSM 44701T), isolated from a smear-ripened cheese.</title>
        <authorList>
            <consortium name="US DOE Joint Genome Institute (JGI-PGF)"/>
            <person name="Walter F."/>
            <person name="Albersmeier A."/>
            <person name="Kalinowski J."/>
            <person name="Ruckert C."/>
        </authorList>
    </citation>
    <scope>NUCLEOTIDE SEQUENCE</scope>
    <source>
        <strain evidence="2">JCM 13064</strain>
    </source>
</reference>
<dbReference type="EMBL" id="BMNT01000003">
    <property type="protein sequence ID" value="GGK67620.1"/>
    <property type="molecule type" value="Genomic_DNA"/>
</dbReference>
<protein>
    <recommendedName>
        <fullName evidence="4">Secreted protein</fullName>
    </recommendedName>
</protein>
<reference evidence="2" key="2">
    <citation type="submission" date="2020-09" db="EMBL/GenBank/DDBJ databases">
        <authorList>
            <person name="Sun Q."/>
            <person name="Ohkuma M."/>
        </authorList>
    </citation>
    <scope>NUCLEOTIDE SEQUENCE</scope>
    <source>
        <strain evidence="2">JCM 13064</strain>
    </source>
</reference>
<dbReference type="AlphaFoldDB" id="A0A917VEH5"/>
<keyword evidence="3" id="KW-1185">Reference proteome</keyword>
<organism evidence="2 3">
    <name type="scientific">Sphaerisporangium melleum</name>
    <dbReference type="NCBI Taxonomy" id="321316"/>
    <lineage>
        <taxon>Bacteria</taxon>
        <taxon>Bacillati</taxon>
        <taxon>Actinomycetota</taxon>
        <taxon>Actinomycetes</taxon>
        <taxon>Streptosporangiales</taxon>
        <taxon>Streptosporangiaceae</taxon>
        <taxon>Sphaerisporangium</taxon>
    </lineage>
</organism>
<gene>
    <name evidence="2" type="ORF">GCM10007964_08290</name>
</gene>
<evidence type="ECO:0000313" key="2">
    <source>
        <dbReference type="EMBL" id="GGK67620.1"/>
    </source>
</evidence>
<proteinExistence type="predicted"/>
<keyword evidence="1" id="KW-0732">Signal</keyword>
<name>A0A917VEH5_9ACTN</name>
<comment type="caution">
    <text evidence="2">The sequence shown here is derived from an EMBL/GenBank/DDBJ whole genome shotgun (WGS) entry which is preliminary data.</text>
</comment>
<evidence type="ECO:0000313" key="3">
    <source>
        <dbReference type="Proteomes" id="UP000645217"/>
    </source>
</evidence>
<dbReference type="Proteomes" id="UP000645217">
    <property type="component" value="Unassembled WGS sequence"/>
</dbReference>
<evidence type="ECO:0008006" key="4">
    <source>
        <dbReference type="Google" id="ProtNLM"/>
    </source>
</evidence>
<sequence>MARVMSMRIFPLATAAAIGFTLLTTGCSTVDKAQACIEANRVITETASKVAGLVNDPKAMEKALEDGSAKLQDVADKAGNTTLNDALGDLAKRFEDFNVKDANDAVDAAQKVAGDAAKTVETVARECT</sequence>
<feature type="chain" id="PRO_5038713857" description="Secreted protein" evidence="1">
    <location>
        <begin position="16"/>
        <end position="128"/>
    </location>
</feature>